<comment type="similarity">
    <text evidence="3">Belongs to the binding-protein-dependent transport system permease family. HisMQ subfamily.</text>
</comment>
<evidence type="ECO:0000256" key="5">
    <source>
        <dbReference type="ARBA" id="ARBA00022475"/>
    </source>
</evidence>
<dbReference type="InterPro" id="IPR010065">
    <property type="entry name" value="AA_ABC_transptr_permease_3TM"/>
</dbReference>
<dbReference type="Proteomes" id="UP000186469">
    <property type="component" value="Unassembled WGS sequence"/>
</dbReference>
<dbReference type="GO" id="GO:0043190">
    <property type="term" value="C:ATP-binding cassette (ABC) transporter complex"/>
    <property type="evidence" value="ECO:0007669"/>
    <property type="project" value="InterPro"/>
</dbReference>
<dbReference type="EMBL" id="FRDI01000007">
    <property type="protein sequence ID" value="SHN66396.1"/>
    <property type="molecule type" value="Genomic_DNA"/>
</dbReference>
<keyword evidence="13" id="KW-1185">Reference proteome</keyword>
<evidence type="ECO:0000313" key="12">
    <source>
        <dbReference type="EMBL" id="SHN66396.1"/>
    </source>
</evidence>
<dbReference type="PANTHER" id="PTHR30614:SF20">
    <property type="entry name" value="GLUTAMINE TRANSPORT SYSTEM PERMEASE PROTEIN GLNP"/>
    <property type="match status" value="1"/>
</dbReference>
<evidence type="ECO:0000256" key="10">
    <source>
        <dbReference type="RuleBase" id="RU363032"/>
    </source>
</evidence>
<dbReference type="AlphaFoldDB" id="A0A1M7T6R7"/>
<comment type="subcellular location">
    <subcellularLocation>
        <location evidence="2">Cell inner membrane</location>
        <topology evidence="2">Multi-pass membrane protein</topology>
    </subcellularLocation>
    <subcellularLocation>
        <location evidence="10">Cell membrane</location>
        <topology evidence="10">Multi-pass membrane protein</topology>
    </subcellularLocation>
</comment>
<evidence type="ECO:0000256" key="7">
    <source>
        <dbReference type="ARBA" id="ARBA00022970"/>
    </source>
</evidence>
<name>A0A1M7T6R7_9BACT</name>
<keyword evidence="5" id="KW-1003">Cell membrane</keyword>
<feature type="transmembrane region" description="Helical" evidence="10">
    <location>
        <begin position="21"/>
        <end position="40"/>
    </location>
</feature>
<dbReference type="RefSeq" id="WP_072697322.1">
    <property type="nucleotide sequence ID" value="NZ_FRDI01000007.1"/>
</dbReference>
<dbReference type="GO" id="GO:0006865">
    <property type="term" value="P:amino acid transport"/>
    <property type="evidence" value="ECO:0007669"/>
    <property type="project" value="UniProtKB-KW"/>
</dbReference>
<dbReference type="Gene3D" id="1.10.3720.10">
    <property type="entry name" value="MetI-like"/>
    <property type="match status" value="1"/>
</dbReference>
<proteinExistence type="inferred from homology"/>
<dbReference type="OrthoDB" id="5470298at2"/>
<feature type="domain" description="ABC transmembrane type-1" evidence="11">
    <location>
        <begin position="76"/>
        <end position="262"/>
    </location>
</feature>
<evidence type="ECO:0000256" key="9">
    <source>
        <dbReference type="ARBA" id="ARBA00023136"/>
    </source>
</evidence>
<evidence type="ECO:0000256" key="8">
    <source>
        <dbReference type="ARBA" id="ARBA00022989"/>
    </source>
</evidence>
<evidence type="ECO:0000256" key="1">
    <source>
        <dbReference type="ARBA" id="ARBA00003159"/>
    </source>
</evidence>
<evidence type="ECO:0000256" key="6">
    <source>
        <dbReference type="ARBA" id="ARBA00022692"/>
    </source>
</evidence>
<dbReference type="NCBIfam" id="TIGR01726">
    <property type="entry name" value="HEQRo_perm_3TM"/>
    <property type="match status" value="1"/>
</dbReference>
<evidence type="ECO:0000256" key="4">
    <source>
        <dbReference type="ARBA" id="ARBA00022448"/>
    </source>
</evidence>
<dbReference type="InterPro" id="IPR043429">
    <property type="entry name" value="ArtM/GltK/GlnP/TcyL/YhdX-like"/>
</dbReference>
<feature type="transmembrane region" description="Helical" evidence="10">
    <location>
        <begin position="136"/>
        <end position="153"/>
    </location>
</feature>
<dbReference type="SUPFAM" id="SSF161098">
    <property type="entry name" value="MetI-like"/>
    <property type="match status" value="1"/>
</dbReference>
<dbReference type="Pfam" id="PF00528">
    <property type="entry name" value="BPD_transp_1"/>
    <property type="match status" value="1"/>
</dbReference>
<dbReference type="PANTHER" id="PTHR30614">
    <property type="entry name" value="MEMBRANE COMPONENT OF AMINO ACID ABC TRANSPORTER"/>
    <property type="match status" value="1"/>
</dbReference>
<evidence type="ECO:0000256" key="3">
    <source>
        <dbReference type="ARBA" id="ARBA00010072"/>
    </source>
</evidence>
<evidence type="ECO:0000313" key="13">
    <source>
        <dbReference type="Proteomes" id="UP000186469"/>
    </source>
</evidence>
<accession>A0A1M7T6R7</accession>
<gene>
    <name evidence="12" type="ORF">SAMN02745728_01633</name>
</gene>
<keyword evidence="7" id="KW-0029">Amino-acid transport</keyword>
<reference evidence="12 13" key="1">
    <citation type="submission" date="2016-12" db="EMBL/GenBank/DDBJ databases">
        <authorList>
            <person name="Song W.-J."/>
            <person name="Kurnit D.M."/>
        </authorList>
    </citation>
    <scope>NUCLEOTIDE SEQUENCE [LARGE SCALE GENOMIC DNA]</scope>
    <source>
        <strain evidence="12 13">DSM 11393</strain>
    </source>
</reference>
<dbReference type="CDD" id="cd06261">
    <property type="entry name" value="TM_PBP2"/>
    <property type="match status" value="1"/>
</dbReference>
<dbReference type="GO" id="GO:0022857">
    <property type="term" value="F:transmembrane transporter activity"/>
    <property type="evidence" value="ECO:0007669"/>
    <property type="project" value="InterPro"/>
</dbReference>
<keyword evidence="4 10" id="KW-0813">Transport</keyword>
<keyword evidence="9 10" id="KW-0472">Membrane</keyword>
<protein>
    <submittedName>
        <fullName evidence="12">Amino acid ABC transporter membrane protein 1, PAAT family</fullName>
    </submittedName>
</protein>
<comment type="function">
    <text evidence="1">Part of the binding-protein-dependent transport system for glutamine; probably responsible for the translocation of the substrate across the membrane.</text>
</comment>
<dbReference type="InterPro" id="IPR000515">
    <property type="entry name" value="MetI-like"/>
</dbReference>
<sequence length="277" mass="31540">MDFFNNSKNVRRRNKASFLDWLLYCLMLFLSGYLFIYGALESGYRWHWQKAFGYLAEYNFSTDEFYFKFGLLFDGLFVTFELSFWAFLIAFGIGISSALLRSFAGPLCRLSVFLYVELIRNTPLLVQLYLAYMASYYFNVSGFTAAVVALGLFEGAYISEIMRAGLGAVSNSQREAAYSLGLNKVQTELLIVFPQAFKISRPALLNQAITLIKDSSLASAIAVMELTKTAQIIVSDTYLVFEIWLLTAFLYLCVAFLLEQGLKLKLREPFTKKFSVM</sequence>
<keyword evidence="8 10" id="KW-1133">Transmembrane helix</keyword>
<dbReference type="STRING" id="1121455.SAMN02745728_01633"/>
<feature type="transmembrane region" description="Helical" evidence="10">
    <location>
        <begin position="82"/>
        <end position="100"/>
    </location>
</feature>
<dbReference type="PROSITE" id="PS50928">
    <property type="entry name" value="ABC_TM1"/>
    <property type="match status" value="1"/>
</dbReference>
<dbReference type="InterPro" id="IPR035906">
    <property type="entry name" value="MetI-like_sf"/>
</dbReference>
<evidence type="ECO:0000256" key="2">
    <source>
        <dbReference type="ARBA" id="ARBA00004429"/>
    </source>
</evidence>
<keyword evidence="6 10" id="KW-0812">Transmembrane</keyword>
<feature type="transmembrane region" description="Helical" evidence="10">
    <location>
        <begin position="238"/>
        <end position="258"/>
    </location>
</feature>
<evidence type="ECO:0000259" key="11">
    <source>
        <dbReference type="PROSITE" id="PS50928"/>
    </source>
</evidence>
<organism evidence="12 13">
    <name type="scientific">Desulfovibrio litoralis DSM 11393</name>
    <dbReference type="NCBI Taxonomy" id="1121455"/>
    <lineage>
        <taxon>Bacteria</taxon>
        <taxon>Pseudomonadati</taxon>
        <taxon>Thermodesulfobacteriota</taxon>
        <taxon>Desulfovibrionia</taxon>
        <taxon>Desulfovibrionales</taxon>
        <taxon>Desulfovibrionaceae</taxon>
        <taxon>Desulfovibrio</taxon>
    </lineage>
</organism>